<accession>S9P0M3</accession>
<keyword evidence="3" id="KW-1185">Reference proteome</keyword>
<evidence type="ECO:0000313" key="3">
    <source>
        <dbReference type="Proteomes" id="UP000011682"/>
    </source>
</evidence>
<proteinExistence type="predicted"/>
<sequence length="44" mass="4563">MAWGHGRQGCGVVHGGPPRGSGELRPALWTTRRAIARGAPAARS</sequence>
<evidence type="ECO:0000313" key="2">
    <source>
        <dbReference type="EMBL" id="EPX58000.1"/>
    </source>
</evidence>
<name>S9P0M3_CYSF2</name>
<dbReference type="AlphaFoldDB" id="S9P0M3"/>
<comment type="caution">
    <text evidence="2">The sequence shown here is derived from an EMBL/GenBank/DDBJ whole genome shotgun (WGS) entry which is preliminary data.</text>
</comment>
<dbReference type="Proteomes" id="UP000011682">
    <property type="component" value="Unassembled WGS sequence"/>
</dbReference>
<evidence type="ECO:0000256" key="1">
    <source>
        <dbReference type="SAM" id="MobiDB-lite"/>
    </source>
</evidence>
<gene>
    <name evidence="2" type="ORF">D187_004534</name>
</gene>
<organism evidence="2 3">
    <name type="scientific">Cystobacter fuscus (strain ATCC 25194 / DSM 2262 / NBRC 100088 / M29)</name>
    <dbReference type="NCBI Taxonomy" id="1242864"/>
    <lineage>
        <taxon>Bacteria</taxon>
        <taxon>Pseudomonadati</taxon>
        <taxon>Myxococcota</taxon>
        <taxon>Myxococcia</taxon>
        <taxon>Myxococcales</taxon>
        <taxon>Cystobacterineae</taxon>
        <taxon>Archangiaceae</taxon>
        <taxon>Cystobacter</taxon>
    </lineage>
</organism>
<feature type="region of interest" description="Disordered" evidence="1">
    <location>
        <begin position="1"/>
        <end position="25"/>
    </location>
</feature>
<protein>
    <submittedName>
        <fullName evidence="2">Uncharacterized protein</fullName>
    </submittedName>
</protein>
<reference evidence="2" key="1">
    <citation type="submission" date="2013-05" db="EMBL/GenBank/DDBJ databases">
        <title>Genome assembly of Cystobacter fuscus DSM 2262.</title>
        <authorList>
            <person name="Sharma G."/>
            <person name="Khatri I."/>
            <person name="Kaur C."/>
            <person name="Mayilraj S."/>
            <person name="Subramanian S."/>
        </authorList>
    </citation>
    <scope>NUCLEOTIDE SEQUENCE [LARGE SCALE GENOMIC DNA]</scope>
    <source>
        <strain evidence="2">DSM 2262</strain>
    </source>
</reference>
<dbReference type="EMBL" id="ANAH02000028">
    <property type="protein sequence ID" value="EPX58000.1"/>
    <property type="molecule type" value="Genomic_DNA"/>
</dbReference>
<feature type="compositionally biased region" description="Gly residues" evidence="1">
    <location>
        <begin position="1"/>
        <end position="19"/>
    </location>
</feature>